<evidence type="ECO:0000313" key="3">
    <source>
        <dbReference type="Proteomes" id="UP000243579"/>
    </source>
</evidence>
<reference evidence="2 3" key="1">
    <citation type="journal article" date="2014" name="Genome Biol. Evol.">
        <title>The secreted proteins of Achlya hypogyna and Thraustotheca clavata identify the ancestral oomycete secretome and reveal gene acquisitions by horizontal gene transfer.</title>
        <authorList>
            <person name="Misner I."/>
            <person name="Blouin N."/>
            <person name="Leonard G."/>
            <person name="Richards T.A."/>
            <person name="Lane C.E."/>
        </authorList>
    </citation>
    <scope>NUCLEOTIDE SEQUENCE [LARGE SCALE GENOMIC DNA]</scope>
    <source>
        <strain evidence="2 3">ATCC 48635</strain>
    </source>
</reference>
<dbReference type="AlphaFoldDB" id="A0A1V9YHX3"/>
<evidence type="ECO:0000313" key="2">
    <source>
        <dbReference type="EMBL" id="OQR85286.1"/>
    </source>
</evidence>
<comment type="caution">
    <text evidence="2">The sequence shown here is derived from an EMBL/GenBank/DDBJ whole genome shotgun (WGS) entry which is preliminary data.</text>
</comment>
<name>A0A1V9YHX3_ACHHY</name>
<evidence type="ECO:0000256" key="1">
    <source>
        <dbReference type="SAM" id="MobiDB-lite"/>
    </source>
</evidence>
<evidence type="ECO:0008006" key="4">
    <source>
        <dbReference type="Google" id="ProtNLM"/>
    </source>
</evidence>
<protein>
    <recommendedName>
        <fullName evidence="4">EF-hand domain-containing protein</fullName>
    </recommendedName>
</protein>
<feature type="compositionally biased region" description="Polar residues" evidence="1">
    <location>
        <begin position="229"/>
        <end position="240"/>
    </location>
</feature>
<dbReference type="OrthoDB" id="72651at2759"/>
<proteinExistence type="predicted"/>
<organism evidence="2 3">
    <name type="scientific">Achlya hypogyna</name>
    <name type="common">Oomycete</name>
    <name type="synonym">Protoachlya hypogyna</name>
    <dbReference type="NCBI Taxonomy" id="1202772"/>
    <lineage>
        <taxon>Eukaryota</taxon>
        <taxon>Sar</taxon>
        <taxon>Stramenopiles</taxon>
        <taxon>Oomycota</taxon>
        <taxon>Saprolegniomycetes</taxon>
        <taxon>Saprolegniales</taxon>
        <taxon>Achlyaceae</taxon>
        <taxon>Achlya</taxon>
    </lineage>
</organism>
<feature type="region of interest" description="Disordered" evidence="1">
    <location>
        <begin position="33"/>
        <end position="58"/>
    </location>
</feature>
<keyword evidence="3" id="KW-1185">Reference proteome</keyword>
<gene>
    <name evidence="2" type="ORF">ACHHYP_12009</name>
</gene>
<accession>A0A1V9YHX3</accession>
<sequence length="560" mass="62815">MVDTAKARRAKRPKKAVDLAELRRKAALYNVGSSTQCPKTQCKKQKPRAPPSPTGRPPMSTVGFVHDLQSTVPTPPKQRGTSMAAGWRLGHSNSASSFKFAGQGIDGLLEPSAGARQVLATSLTDEFKGLLLAYPPPKARFDTISPAPNMHCQVMDVALEISEPRDWTKRIEALPSKCNFNPNLPRAWKIQEPHEDIYEPGTKPDWVPPASPPHTHYFQTDLERRENNTPHMSPAKQSRNAVPLRRGPATPVPKYELPDQTTQHFIQHAQAAERVYLEVEAKAGALKKPGQMYSLPIAKSGRACRLGLETLHSDVSATLEKRKLRPKSALHVGSISKPMVTVAGAKVRPKTARLSFLRSATVYCMDTAERNTVEEYAEKMQMEKEKRKSVVGQKGGILGRNKTIVQRSISFIFNCLRNQSFANVPMHLRPLYEALDVEDYMKHGASDRRGNRALLEVQSQSYDAAFDSESLPLLWLDRKQFTVALQQLKFSTNDINLLFNAFDFDLEHKVEVYDYVSLKLTIEEVGEVCREIRTLQLAKQREIMPSLLLSGNKSRFRESI</sequence>
<dbReference type="EMBL" id="JNBR01001733">
    <property type="protein sequence ID" value="OQR85286.1"/>
    <property type="molecule type" value="Genomic_DNA"/>
</dbReference>
<feature type="region of interest" description="Disordered" evidence="1">
    <location>
        <begin position="225"/>
        <end position="246"/>
    </location>
</feature>
<dbReference type="Proteomes" id="UP000243579">
    <property type="component" value="Unassembled WGS sequence"/>
</dbReference>